<keyword evidence="2" id="KW-1185">Reference proteome</keyword>
<accession>A0AAV4R880</accession>
<dbReference type="Proteomes" id="UP001054945">
    <property type="component" value="Unassembled WGS sequence"/>
</dbReference>
<reference evidence="1 2" key="1">
    <citation type="submission" date="2021-06" db="EMBL/GenBank/DDBJ databases">
        <title>Caerostris extrusa draft genome.</title>
        <authorList>
            <person name="Kono N."/>
            <person name="Arakawa K."/>
        </authorList>
    </citation>
    <scope>NUCLEOTIDE SEQUENCE [LARGE SCALE GENOMIC DNA]</scope>
</reference>
<evidence type="ECO:0000313" key="2">
    <source>
        <dbReference type="Proteomes" id="UP001054945"/>
    </source>
</evidence>
<sequence>MYEANITKDNPKIWWENKERDLPMNVNRKNVLYQKIRDLFSLLCEAVSFLLAKYCPVPPLSVRDFMPPSHPDYNIKFHNPVKSRHFVISDLIIHNRWYTFLIDVRNYIYYLALSHHPVLLTVPYLVLLQIVELC</sequence>
<dbReference type="EMBL" id="BPLR01007532">
    <property type="protein sequence ID" value="GIY17680.1"/>
    <property type="molecule type" value="Genomic_DNA"/>
</dbReference>
<evidence type="ECO:0000313" key="1">
    <source>
        <dbReference type="EMBL" id="GIY17680.1"/>
    </source>
</evidence>
<dbReference type="AlphaFoldDB" id="A0AAV4R880"/>
<comment type="caution">
    <text evidence="1">The sequence shown here is derived from an EMBL/GenBank/DDBJ whole genome shotgun (WGS) entry which is preliminary data.</text>
</comment>
<gene>
    <name evidence="1" type="ORF">CEXT_99611</name>
</gene>
<name>A0AAV4R880_CAEEX</name>
<proteinExistence type="predicted"/>
<protein>
    <submittedName>
        <fullName evidence="1">Uncharacterized protein</fullName>
    </submittedName>
</protein>
<organism evidence="1 2">
    <name type="scientific">Caerostris extrusa</name>
    <name type="common">Bark spider</name>
    <name type="synonym">Caerostris bankana</name>
    <dbReference type="NCBI Taxonomy" id="172846"/>
    <lineage>
        <taxon>Eukaryota</taxon>
        <taxon>Metazoa</taxon>
        <taxon>Ecdysozoa</taxon>
        <taxon>Arthropoda</taxon>
        <taxon>Chelicerata</taxon>
        <taxon>Arachnida</taxon>
        <taxon>Araneae</taxon>
        <taxon>Araneomorphae</taxon>
        <taxon>Entelegynae</taxon>
        <taxon>Araneoidea</taxon>
        <taxon>Araneidae</taxon>
        <taxon>Caerostris</taxon>
    </lineage>
</organism>